<dbReference type="InterPro" id="IPR001279">
    <property type="entry name" value="Metallo-B-lactamas"/>
</dbReference>
<dbReference type="Proteomes" id="UP000827284">
    <property type="component" value="Unassembled WGS sequence"/>
</dbReference>
<dbReference type="OrthoDB" id="17458at2759"/>
<dbReference type="SUPFAM" id="SSF56281">
    <property type="entry name" value="Metallo-hydrolase/oxidoreductase"/>
    <property type="match status" value="1"/>
</dbReference>
<accession>A0A9P3LYA4</accession>
<evidence type="ECO:0000313" key="2">
    <source>
        <dbReference type="EMBL" id="GJJ74932.1"/>
    </source>
</evidence>
<reference evidence="2" key="2">
    <citation type="journal article" date="2022" name="Microbiol. Resour. Announc.">
        <title>Whole-Genome Sequence of Entomortierella parvispora E1425, a Mucoromycotan Fungus Associated with Burkholderiaceae-Related Endosymbiotic Bacteria.</title>
        <authorList>
            <person name="Herlambang A."/>
            <person name="Guo Y."/>
            <person name="Takashima Y."/>
            <person name="Narisawa K."/>
            <person name="Ohta H."/>
            <person name="Nishizawa T."/>
        </authorList>
    </citation>
    <scope>NUCLEOTIDE SEQUENCE</scope>
    <source>
        <strain evidence="2">E1425</strain>
    </source>
</reference>
<reference evidence="2" key="1">
    <citation type="submission" date="2021-11" db="EMBL/GenBank/DDBJ databases">
        <authorList>
            <person name="Herlambang A."/>
            <person name="Guo Y."/>
            <person name="Takashima Y."/>
            <person name="Nishizawa T."/>
        </authorList>
    </citation>
    <scope>NUCLEOTIDE SEQUENCE</scope>
    <source>
        <strain evidence="2">E1425</strain>
    </source>
</reference>
<dbReference type="PANTHER" id="PTHR36839">
    <property type="entry name" value="METALLO-BETA-LACTAMASE FAMILY PROTEIN (AFU_ORTHOLOGUE AFUA_5G12770)"/>
    <property type="match status" value="1"/>
</dbReference>
<proteinExistence type="predicted"/>
<evidence type="ECO:0000313" key="3">
    <source>
        <dbReference type="Proteomes" id="UP000827284"/>
    </source>
</evidence>
<protein>
    <recommendedName>
        <fullName evidence="1">Metallo-beta-lactamase domain-containing protein</fullName>
    </recommendedName>
</protein>
<comment type="caution">
    <text evidence="2">The sequence shown here is derived from an EMBL/GenBank/DDBJ whole genome shotgun (WGS) entry which is preliminary data.</text>
</comment>
<name>A0A9P3LYA4_9FUNG</name>
<evidence type="ECO:0000259" key="1">
    <source>
        <dbReference type="SMART" id="SM00849"/>
    </source>
</evidence>
<feature type="domain" description="Metallo-beta-lactamase" evidence="1">
    <location>
        <begin position="85"/>
        <end position="250"/>
    </location>
</feature>
<organism evidence="2 3">
    <name type="scientific">Entomortierella parvispora</name>
    <dbReference type="NCBI Taxonomy" id="205924"/>
    <lineage>
        <taxon>Eukaryota</taxon>
        <taxon>Fungi</taxon>
        <taxon>Fungi incertae sedis</taxon>
        <taxon>Mucoromycota</taxon>
        <taxon>Mortierellomycotina</taxon>
        <taxon>Mortierellomycetes</taxon>
        <taxon>Mortierellales</taxon>
        <taxon>Mortierellaceae</taxon>
        <taxon>Entomortierella</taxon>
    </lineage>
</organism>
<dbReference type="EMBL" id="BQFW01000010">
    <property type="protein sequence ID" value="GJJ74932.1"/>
    <property type="molecule type" value="Genomic_DNA"/>
</dbReference>
<dbReference type="Gene3D" id="3.60.15.10">
    <property type="entry name" value="Ribonuclease Z/Hydroxyacylglutathione hydrolase-like"/>
    <property type="match status" value="1"/>
</dbReference>
<dbReference type="PANTHER" id="PTHR36839:SF1">
    <property type="entry name" value="METALLO-BETA-LACTAMASE FAMILY PROTEIN (AFU_ORTHOLOGUE AFUA_5G12770)"/>
    <property type="match status" value="1"/>
</dbReference>
<dbReference type="InterPro" id="IPR036866">
    <property type="entry name" value="RibonucZ/Hydroxyglut_hydro"/>
</dbReference>
<dbReference type="AlphaFoldDB" id="A0A9P3LYA4"/>
<keyword evidence="3" id="KW-1185">Reference proteome</keyword>
<dbReference type="SMART" id="SM00849">
    <property type="entry name" value="Lactamase_B"/>
    <property type="match status" value="1"/>
</dbReference>
<sequence>MTAGSASFVCVTCGTNAPSSMDSSLPLETCIICDEPRQHVRRGGQTWTTLDALKSSGKYKNVFTPTEADPVNMISISTTPSYAIGQRAVLIRTPQGNILWDCITYIDQETIDEVKRLGGLTAIVISHPHYYSSLKEWSEAFGDIPVYTHKNDEQWLQRPAKNHVLWEGPTLELMGGSVKVLCPGGHFDGSCLLLWNKNLLVADTMMVAASRKSVSFMYSFPNYWPLAPDAVKTIWRSVRPYEVDNILGAWVGKEIIGQGRNIVYESAKLYTAYSGHDTSKFYSEDAKELAFY</sequence>
<gene>
    <name evidence="2" type="ORF">EMPS_07290</name>
</gene>